<feature type="compositionally biased region" description="Polar residues" evidence="1">
    <location>
        <begin position="42"/>
        <end position="55"/>
    </location>
</feature>
<protein>
    <submittedName>
        <fullName evidence="2">AT hook-like</fullName>
    </submittedName>
</protein>
<feature type="compositionally biased region" description="Basic residues" evidence="1">
    <location>
        <begin position="82"/>
        <end position="91"/>
    </location>
</feature>
<dbReference type="SMART" id="SM00384">
    <property type="entry name" value="AT_hook"/>
    <property type="match status" value="3"/>
</dbReference>
<dbReference type="PRINTS" id="PR00929">
    <property type="entry name" value="ATHOOK"/>
</dbReference>
<feature type="compositionally biased region" description="Low complexity" evidence="1">
    <location>
        <begin position="283"/>
        <end position="303"/>
    </location>
</feature>
<sequence length="393" mass="42610">MSAGSVLGLPQASSLDRSSPSSSTSSALLNRSLKWNPFPLSASDSVSPGLMSSTNVVKKRGKGRPPGSKNLPKPLPGAPPPPKKKRGRPKKSVPLGPDGQPIASPPRRARGRPRRDPSSLQSPKRSRVRARPSVPVLSPVVDESGAFGVDMNINTRIMTEEIGQKEVRMTSDGSTAGWNSVDIQMAVNSTGGMPTYELDSQTVKVGESGTTTGSLYQLANQPNSESIPLAQPIDSFEAFEFPDFPFSFDFPAFLQEIQQYRRIQDDHERTGDVEGEPGHSLVSPHNPSSHPLCSSSSSSTVPPASLPSPNPLPASSHTQSLPENQTQQEQAEPTIRTRHRLSPEPPMMSEIEPIPLADSFAFDMPAFLLEIQQYHRDHFQVKDDDAGDGDERW</sequence>
<evidence type="ECO:0000256" key="1">
    <source>
        <dbReference type="SAM" id="MobiDB-lite"/>
    </source>
</evidence>
<feature type="region of interest" description="Disordered" evidence="1">
    <location>
        <begin position="266"/>
        <end position="350"/>
    </location>
</feature>
<dbReference type="AlphaFoldDB" id="A0A0F7SPR1"/>
<name>A0A0F7SPR1_PHARH</name>
<accession>A0A0F7SPR1</accession>
<feature type="compositionally biased region" description="Low complexity" evidence="1">
    <location>
        <begin position="13"/>
        <end position="33"/>
    </location>
</feature>
<feature type="region of interest" description="Disordered" evidence="1">
    <location>
        <begin position="1"/>
        <end position="134"/>
    </location>
</feature>
<dbReference type="EMBL" id="LN483124">
    <property type="protein sequence ID" value="CED82644.1"/>
    <property type="molecule type" value="Genomic_DNA"/>
</dbReference>
<dbReference type="InterPro" id="IPR017956">
    <property type="entry name" value="AT_hook_DNA-bd_motif"/>
</dbReference>
<organism evidence="2">
    <name type="scientific">Phaffia rhodozyma</name>
    <name type="common">Yeast</name>
    <name type="synonym">Xanthophyllomyces dendrorhous</name>
    <dbReference type="NCBI Taxonomy" id="264483"/>
    <lineage>
        <taxon>Eukaryota</taxon>
        <taxon>Fungi</taxon>
        <taxon>Dikarya</taxon>
        <taxon>Basidiomycota</taxon>
        <taxon>Agaricomycotina</taxon>
        <taxon>Tremellomycetes</taxon>
        <taxon>Cystofilobasidiales</taxon>
        <taxon>Mrakiaceae</taxon>
        <taxon>Phaffia</taxon>
    </lineage>
</organism>
<reference evidence="2" key="1">
    <citation type="submission" date="2014-08" db="EMBL/GenBank/DDBJ databases">
        <authorList>
            <person name="Sharma Rahul"/>
            <person name="Thines Marco"/>
        </authorList>
    </citation>
    <scope>NUCLEOTIDE SEQUENCE</scope>
</reference>
<dbReference type="GO" id="GO:0003677">
    <property type="term" value="F:DNA binding"/>
    <property type="evidence" value="ECO:0007669"/>
    <property type="project" value="InterPro"/>
</dbReference>
<proteinExistence type="predicted"/>
<feature type="compositionally biased region" description="Polar residues" evidence="1">
    <location>
        <begin position="317"/>
        <end position="331"/>
    </location>
</feature>
<evidence type="ECO:0000313" key="2">
    <source>
        <dbReference type="EMBL" id="CED82644.1"/>
    </source>
</evidence>